<dbReference type="Gene3D" id="1.20.120.710">
    <property type="entry name" value="Haloacid dehalogenase hydrolase-like domain"/>
    <property type="match status" value="1"/>
</dbReference>
<dbReference type="InterPro" id="IPR023214">
    <property type="entry name" value="HAD_sf"/>
</dbReference>
<dbReference type="PANTHER" id="PTHR46470:SF2">
    <property type="entry name" value="GLYCERALDEHYDE 3-PHOSPHATE PHOSPHATASE"/>
    <property type="match status" value="1"/>
</dbReference>
<evidence type="ECO:0000256" key="4">
    <source>
        <dbReference type="ARBA" id="ARBA00022842"/>
    </source>
</evidence>
<dbReference type="SFLD" id="SFLDS00003">
    <property type="entry name" value="Haloacid_Dehalogenase"/>
    <property type="match status" value="1"/>
</dbReference>
<keyword evidence="2" id="KW-0479">Metal-binding</keyword>
<dbReference type="SUPFAM" id="SSF56784">
    <property type="entry name" value="HAD-like"/>
    <property type="match status" value="1"/>
</dbReference>
<dbReference type="Pfam" id="PF13419">
    <property type="entry name" value="HAD_2"/>
    <property type="match status" value="1"/>
</dbReference>
<name>A0ABX2VB48_9BACL</name>
<keyword evidence="4" id="KW-0460">Magnesium</keyword>
<dbReference type="InterPro" id="IPR051400">
    <property type="entry name" value="HAD-like_hydrolase"/>
</dbReference>
<comment type="caution">
    <text evidence="5">The sequence shown here is derived from an EMBL/GenBank/DDBJ whole genome shotgun (WGS) entry which is preliminary data.</text>
</comment>
<dbReference type="NCBIfam" id="TIGR01549">
    <property type="entry name" value="HAD-SF-IA-v1"/>
    <property type="match status" value="1"/>
</dbReference>
<evidence type="ECO:0008006" key="7">
    <source>
        <dbReference type="Google" id="ProtNLM"/>
    </source>
</evidence>
<dbReference type="EMBL" id="LVVL01000001">
    <property type="protein sequence ID" value="OAN15381.1"/>
    <property type="molecule type" value="Genomic_DNA"/>
</dbReference>
<keyword evidence="6" id="KW-1185">Reference proteome</keyword>
<dbReference type="Gene3D" id="3.40.50.1000">
    <property type="entry name" value="HAD superfamily/HAD-like"/>
    <property type="match status" value="1"/>
</dbReference>
<gene>
    <name evidence="5" type="ORF">A3783_05450</name>
</gene>
<dbReference type="InterPro" id="IPR006439">
    <property type="entry name" value="HAD-SF_hydro_IA"/>
</dbReference>
<sequence>MTISAVLFDLDGTLLDRTTSLRRFLAVQHAKRIAPRSTCPLDLYQHLFLALDQNGHVWKDIVYQQLIVHLHLEGVTVSELLHDYVSEFAKTSVLFPEARHMLEQLRVSCRLGLITNGRSDVQRAVINHHQLQTFFDPILISEEVGLSKPNPELFLRPLIHWELAPENVLYIGDHPLHDIQGAEAVGMTGILKTDHPVVASPSSYTVNDWSELEPLLIQLNLERRSRS</sequence>
<dbReference type="Proteomes" id="UP000078447">
    <property type="component" value="Unassembled WGS sequence"/>
</dbReference>
<dbReference type="PANTHER" id="PTHR46470">
    <property type="entry name" value="N-ACYLNEURAMINATE-9-PHOSPHATASE"/>
    <property type="match status" value="1"/>
</dbReference>
<accession>A0ABX2VB48</accession>
<evidence type="ECO:0000256" key="3">
    <source>
        <dbReference type="ARBA" id="ARBA00022801"/>
    </source>
</evidence>
<comment type="cofactor">
    <cofactor evidence="1">
        <name>Mg(2+)</name>
        <dbReference type="ChEBI" id="CHEBI:18420"/>
    </cofactor>
</comment>
<keyword evidence="3" id="KW-0378">Hydrolase</keyword>
<proteinExistence type="predicted"/>
<dbReference type="SFLD" id="SFLDG01129">
    <property type="entry name" value="C1.5:_HAD__Beta-PGM__Phosphata"/>
    <property type="match status" value="1"/>
</dbReference>
<evidence type="ECO:0000256" key="1">
    <source>
        <dbReference type="ARBA" id="ARBA00001946"/>
    </source>
</evidence>
<dbReference type="InterPro" id="IPR041492">
    <property type="entry name" value="HAD_2"/>
</dbReference>
<organism evidence="5 6">
    <name type="scientific">Exiguobacterium undae</name>
    <dbReference type="NCBI Taxonomy" id="169177"/>
    <lineage>
        <taxon>Bacteria</taxon>
        <taxon>Bacillati</taxon>
        <taxon>Bacillota</taxon>
        <taxon>Bacilli</taxon>
        <taxon>Bacillales</taxon>
        <taxon>Bacillales Family XII. Incertae Sedis</taxon>
        <taxon>Exiguobacterium</taxon>
    </lineage>
</organism>
<evidence type="ECO:0000313" key="5">
    <source>
        <dbReference type="EMBL" id="OAN15381.1"/>
    </source>
</evidence>
<evidence type="ECO:0000256" key="2">
    <source>
        <dbReference type="ARBA" id="ARBA00022723"/>
    </source>
</evidence>
<protein>
    <recommendedName>
        <fullName evidence="7">HAD family hydrolase</fullName>
    </recommendedName>
</protein>
<dbReference type="InterPro" id="IPR036412">
    <property type="entry name" value="HAD-like_sf"/>
</dbReference>
<evidence type="ECO:0000313" key="6">
    <source>
        <dbReference type="Proteomes" id="UP000078447"/>
    </source>
</evidence>
<dbReference type="RefSeq" id="WP_028106224.1">
    <property type="nucleotide sequence ID" value="NZ_LVVL01000001.1"/>
</dbReference>
<reference evidence="5 6" key="1">
    <citation type="submission" date="2016-03" db="EMBL/GenBank/DDBJ databases">
        <authorList>
            <person name="Cho S.-Y."/>
            <person name="Lim S."/>
            <person name="Kim H."/>
            <person name="Soh E.H."/>
            <person name="Moon J.S."/>
        </authorList>
    </citation>
    <scope>NUCLEOTIDE SEQUENCE [LARGE SCALE GENOMIC DNA]</scope>
    <source>
        <strain evidence="5 6">KCTC 3810</strain>
    </source>
</reference>